<feature type="region of interest" description="Disordered" evidence="4">
    <location>
        <begin position="32"/>
        <end position="59"/>
    </location>
</feature>
<dbReference type="OrthoDB" id="19141at2759"/>
<keyword evidence="2 3" id="KW-0694">RNA-binding</keyword>
<dbReference type="PANTHER" id="PTHR11586:SF33">
    <property type="entry name" value="AMINOACYL TRNA SYNTHASE COMPLEX-INTERACTING MULTIFUNCTIONAL PROTEIN 1"/>
    <property type="match status" value="1"/>
</dbReference>
<protein>
    <submittedName>
        <fullName evidence="6">Aspartyl/glutamyl-tRNA(Asn/Gln) amidotransferase,C subunit</fullName>
    </submittedName>
</protein>
<reference evidence="6 7" key="2">
    <citation type="journal article" date="2014" name="BMC Genomics">
        <title>An improved genome of the model marine alga Ostreococcus tauri unfolds by assessing Illumina de novo assemblies.</title>
        <authorList>
            <person name="Blanc-Mathieu R."/>
            <person name="Verhelst B."/>
            <person name="Derelle E."/>
            <person name="Rombauts S."/>
            <person name="Bouget F.Y."/>
            <person name="Carre I."/>
            <person name="Chateau A."/>
            <person name="Eyre-Walker A."/>
            <person name="Grimsley N."/>
            <person name="Moreau H."/>
            <person name="Piegu B."/>
            <person name="Rivals E."/>
            <person name="Schackwitz W."/>
            <person name="Van de Peer Y."/>
            <person name="Piganeau G."/>
        </authorList>
    </citation>
    <scope>NUCLEOTIDE SEQUENCE [LARGE SCALE GENOMIC DNA]</scope>
    <source>
        <strain evidence="7">OTTH 0595 / CCAP 157/2 / RCC745</strain>
    </source>
</reference>
<evidence type="ECO:0000256" key="2">
    <source>
        <dbReference type="ARBA" id="ARBA00022884"/>
    </source>
</evidence>
<dbReference type="Pfam" id="PF02686">
    <property type="entry name" value="GatC"/>
    <property type="match status" value="1"/>
</dbReference>
<evidence type="ECO:0000313" key="7">
    <source>
        <dbReference type="Proteomes" id="UP000009170"/>
    </source>
</evidence>
<dbReference type="InterPro" id="IPR003837">
    <property type="entry name" value="GatC"/>
</dbReference>
<dbReference type="GeneID" id="9833796"/>
<dbReference type="KEGG" id="ota:OT_ostta03g02420"/>
<dbReference type="PANTHER" id="PTHR11586">
    <property type="entry name" value="TRNA-AMINOACYLATION COFACTOR ARC1 FAMILY MEMBER"/>
    <property type="match status" value="1"/>
</dbReference>
<dbReference type="CDD" id="cd02799">
    <property type="entry name" value="tRNA_bind_EMAP-II_like"/>
    <property type="match status" value="1"/>
</dbReference>
<feature type="domain" description="TRNA-binding" evidence="5">
    <location>
        <begin position="180"/>
        <end position="283"/>
    </location>
</feature>
<comment type="caution">
    <text evidence="6">The sequence shown here is derived from an EMBL/GenBank/DDBJ whole genome shotgun (WGS) entry which is preliminary data.</text>
</comment>
<dbReference type="GO" id="GO:0006450">
    <property type="term" value="P:regulation of translational fidelity"/>
    <property type="evidence" value="ECO:0007669"/>
    <property type="project" value="InterPro"/>
</dbReference>
<dbReference type="STRING" id="70448.A0A090M4R0"/>
<proteinExistence type="predicted"/>
<evidence type="ECO:0000256" key="3">
    <source>
        <dbReference type="PROSITE-ProRule" id="PRU00209"/>
    </source>
</evidence>
<gene>
    <name evidence="6" type="ORF">OT_ostta03g02420</name>
</gene>
<dbReference type="InterPro" id="IPR051270">
    <property type="entry name" value="Tyrosine-tRNA_ligase_regulator"/>
</dbReference>
<name>A0A090M4R0_OSTTA</name>
<evidence type="ECO:0000256" key="1">
    <source>
        <dbReference type="ARBA" id="ARBA00022555"/>
    </source>
</evidence>
<dbReference type="Gene3D" id="2.40.50.140">
    <property type="entry name" value="Nucleic acid-binding proteins"/>
    <property type="match status" value="1"/>
</dbReference>
<dbReference type="Pfam" id="PF01588">
    <property type="entry name" value="tRNA_bind"/>
    <property type="match status" value="1"/>
</dbReference>
<dbReference type="InterPro" id="IPR002547">
    <property type="entry name" value="tRNA-bd_dom"/>
</dbReference>
<evidence type="ECO:0000313" key="6">
    <source>
        <dbReference type="EMBL" id="CEF97109.1"/>
    </source>
</evidence>
<dbReference type="PROSITE" id="PS50886">
    <property type="entry name" value="TRBD"/>
    <property type="match status" value="1"/>
</dbReference>
<dbReference type="SUPFAM" id="SSF141000">
    <property type="entry name" value="Glu-tRNAGln amidotransferase C subunit"/>
    <property type="match status" value="1"/>
</dbReference>
<organism evidence="6 7">
    <name type="scientific">Ostreococcus tauri</name>
    <name type="common">Marine green alga</name>
    <dbReference type="NCBI Taxonomy" id="70448"/>
    <lineage>
        <taxon>Eukaryota</taxon>
        <taxon>Viridiplantae</taxon>
        <taxon>Chlorophyta</taxon>
        <taxon>Mamiellophyceae</taxon>
        <taxon>Mamiellales</taxon>
        <taxon>Bathycoccaceae</taxon>
        <taxon>Ostreococcus</taxon>
    </lineage>
</organism>
<dbReference type="RefSeq" id="XP_003078155.2">
    <property type="nucleotide sequence ID" value="XM_003078107.2"/>
</dbReference>
<accession>A0A090M4R0</accession>
<keyword evidence="1 3" id="KW-0820">tRNA-binding</keyword>
<dbReference type="FunFam" id="2.40.50.140:FF:000225">
    <property type="entry name" value="tyrosine--tRNA ligase, cytoplasmic"/>
    <property type="match status" value="1"/>
</dbReference>
<evidence type="ECO:0000256" key="4">
    <source>
        <dbReference type="SAM" id="MobiDB-lite"/>
    </source>
</evidence>
<dbReference type="EMBL" id="CAID01000003">
    <property type="protein sequence ID" value="CEF97109.1"/>
    <property type="molecule type" value="Genomic_DNA"/>
</dbReference>
<dbReference type="InParanoid" id="A0A090M4R0"/>
<reference evidence="7" key="1">
    <citation type="journal article" date="2006" name="Proc. Natl. Acad. Sci. U.S.A.">
        <title>Genome analysis of the smallest free-living eukaryote Ostreococcus tauri unveils many unique features.</title>
        <authorList>
            <person name="Derelle E."/>
            <person name="Ferraz C."/>
            <person name="Rombauts S."/>
            <person name="Rouze P."/>
            <person name="Worden A.Z."/>
            <person name="Robbens S."/>
            <person name="Partensky F."/>
            <person name="Degroeve S."/>
            <person name="Echeynie S."/>
            <person name="Cooke R."/>
            <person name="Saeys Y."/>
            <person name="Wuyts J."/>
            <person name="Jabbari K."/>
            <person name="Bowler C."/>
            <person name="Panaud O."/>
            <person name="Piegu B."/>
            <person name="Ball S.G."/>
            <person name="Ral J.-P."/>
            <person name="Bouget F.-Y."/>
            <person name="Piganeau G."/>
            <person name="De Baets B."/>
            <person name="Picard A."/>
            <person name="Delseny M."/>
            <person name="Demaille J."/>
            <person name="Van de Peer Y."/>
            <person name="Moreau H."/>
        </authorList>
    </citation>
    <scope>NUCLEOTIDE SEQUENCE [LARGE SCALE GENOMIC DNA]</scope>
    <source>
        <strain evidence="7">OTTH 0595 / CCAP 157/2 / RCC745</strain>
    </source>
</reference>
<dbReference type="SUPFAM" id="SSF50249">
    <property type="entry name" value="Nucleic acid-binding proteins"/>
    <property type="match status" value="1"/>
</dbReference>
<dbReference type="AlphaFoldDB" id="A0A090M4R0"/>
<dbReference type="GO" id="GO:0000049">
    <property type="term" value="F:tRNA binding"/>
    <property type="evidence" value="ECO:0007669"/>
    <property type="project" value="UniProtKB-UniRule"/>
</dbReference>
<sequence>MSSALSASTTVVRRLHGRVAHARARVPRAFDPESVPLEGSTGAKVKQFSESELPPLPPLPDLRELAKMAAMDISDAEVEAWTPQVHEIVKWFGELREIDLEGVGDYEAPGREGLMADDWMRDDEPVTFDNIEQMMEGSRFWDGKFVRVPAVGGAVATDFGDGDEDVSATTATPKVELTDELLGMELKIGRVLSVEDHPESEKLYVETVECGEDEPRKICSGLAPFMAKDDILGKLVIVVANLKARNLGGVPSNGMLLAASDASHENVELLSAPEGAVPGERVTWDGAENIAPHGVNKVAKKKIWEGVQKDLKTDANKGANWNGVPMMTSAGQCVSLANSKSASVVNASVG</sequence>
<dbReference type="InterPro" id="IPR036113">
    <property type="entry name" value="Asp/Glu-ADT_sf_sub_c"/>
</dbReference>
<keyword evidence="7" id="KW-1185">Reference proteome</keyword>
<dbReference type="InterPro" id="IPR012340">
    <property type="entry name" value="NA-bd_OB-fold"/>
</dbReference>
<evidence type="ECO:0000259" key="5">
    <source>
        <dbReference type="PROSITE" id="PS50886"/>
    </source>
</evidence>
<dbReference type="Proteomes" id="UP000009170">
    <property type="component" value="Unassembled WGS sequence"/>
</dbReference>